<gene>
    <name evidence="2" type="ORF">SAMN05421858_0087</name>
</gene>
<dbReference type="EMBL" id="FTNO01000001">
    <property type="protein sequence ID" value="SIQ68824.1"/>
    <property type="molecule type" value="Genomic_DNA"/>
</dbReference>
<evidence type="ECO:0000313" key="2">
    <source>
        <dbReference type="EMBL" id="SIQ68824.1"/>
    </source>
</evidence>
<accession>A0A1N6UT63</accession>
<evidence type="ECO:0000313" key="3">
    <source>
        <dbReference type="Proteomes" id="UP000186914"/>
    </source>
</evidence>
<organism evidence="2 3">
    <name type="scientific">Haladaptatus litoreus</name>
    <dbReference type="NCBI Taxonomy" id="553468"/>
    <lineage>
        <taxon>Archaea</taxon>
        <taxon>Methanobacteriati</taxon>
        <taxon>Methanobacteriota</taxon>
        <taxon>Stenosarchaea group</taxon>
        <taxon>Halobacteria</taxon>
        <taxon>Halobacteriales</taxon>
        <taxon>Haladaptataceae</taxon>
        <taxon>Haladaptatus</taxon>
    </lineage>
</organism>
<protein>
    <submittedName>
        <fullName evidence="2">Uncharacterized protein</fullName>
    </submittedName>
</protein>
<reference evidence="3" key="1">
    <citation type="submission" date="2017-01" db="EMBL/GenBank/DDBJ databases">
        <authorList>
            <person name="Varghese N."/>
            <person name="Submissions S."/>
        </authorList>
    </citation>
    <scope>NUCLEOTIDE SEQUENCE [LARGE SCALE GENOMIC DNA]</scope>
    <source>
        <strain evidence="3">CGMCC 1.7737</strain>
    </source>
</reference>
<proteinExistence type="predicted"/>
<name>A0A1N6UT63_9EURY</name>
<evidence type="ECO:0000256" key="1">
    <source>
        <dbReference type="SAM" id="MobiDB-lite"/>
    </source>
</evidence>
<feature type="compositionally biased region" description="Polar residues" evidence="1">
    <location>
        <begin position="41"/>
        <end position="52"/>
    </location>
</feature>
<dbReference type="AlphaFoldDB" id="A0A1N6UT63"/>
<keyword evidence="3" id="KW-1185">Reference proteome</keyword>
<sequence>MSPVLPASAGEHSRLTDVRRSCETRWRHHRKQTEKSLRTLPLSTENRQSHQSLGGAEGSRPRPACGPGGFRANEERATGRSVTSEGVFVDVIRSHEVKDRFLSTRHTETNDGEKVEENSISAYSPKSNISAACSMSLSPRPLRLMRITSSSSFSSAISFASATA</sequence>
<feature type="region of interest" description="Disordered" evidence="1">
    <location>
        <begin position="1"/>
        <end position="82"/>
    </location>
</feature>
<feature type="compositionally biased region" description="Basic and acidic residues" evidence="1">
    <location>
        <begin position="11"/>
        <end position="25"/>
    </location>
</feature>
<dbReference type="Proteomes" id="UP000186914">
    <property type="component" value="Unassembled WGS sequence"/>
</dbReference>